<keyword evidence="1" id="KW-0175">Coiled coil</keyword>
<reference evidence="4 5" key="1">
    <citation type="submission" date="2020-04" db="EMBL/GenBank/DDBJ databases">
        <title>Perkinsus olseni comparative genomics.</title>
        <authorList>
            <person name="Bogema D.R."/>
        </authorList>
    </citation>
    <scope>NUCLEOTIDE SEQUENCE [LARGE SCALE GENOMIC DNA]</scope>
    <source>
        <strain evidence="4">00978-12</strain>
    </source>
</reference>
<name>A0A7J6PGX8_PEROL</name>
<evidence type="ECO:0000313" key="5">
    <source>
        <dbReference type="Proteomes" id="UP000541610"/>
    </source>
</evidence>
<proteinExistence type="predicted"/>
<feature type="compositionally biased region" description="Basic and acidic residues" evidence="2">
    <location>
        <begin position="297"/>
        <end position="318"/>
    </location>
</feature>
<gene>
    <name evidence="4" type="ORF">FOZ60_006119</name>
</gene>
<dbReference type="OrthoDB" id="187617at2759"/>
<feature type="compositionally biased region" description="Basic and acidic residues" evidence="2">
    <location>
        <begin position="432"/>
        <end position="449"/>
    </location>
</feature>
<accession>A0A7J6PGX8</accession>
<evidence type="ECO:0000256" key="2">
    <source>
        <dbReference type="SAM" id="MobiDB-lite"/>
    </source>
</evidence>
<dbReference type="Proteomes" id="UP000541610">
    <property type="component" value="Unassembled WGS sequence"/>
</dbReference>
<feature type="domain" description="FF" evidence="3">
    <location>
        <begin position="227"/>
        <end position="287"/>
    </location>
</feature>
<organism evidence="4 5">
    <name type="scientific">Perkinsus olseni</name>
    <name type="common">Perkinsus atlanticus</name>
    <dbReference type="NCBI Taxonomy" id="32597"/>
    <lineage>
        <taxon>Eukaryota</taxon>
        <taxon>Sar</taxon>
        <taxon>Alveolata</taxon>
        <taxon>Perkinsozoa</taxon>
        <taxon>Perkinsea</taxon>
        <taxon>Perkinsida</taxon>
        <taxon>Perkinsidae</taxon>
        <taxon>Perkinsus</taxon>
    </lineage>
</organism>
<dbReference type="AlphaFoldDB" id="A0A7J6PGX8"/>
<feature type="region of interest" description="Disordered" evidence="2">
    <location>
        <begin position="292"/>
        <end position="501"/>
    </location>
</feature>
<feature type="compositionally biased region" description="Acidic residues" evidence="2">
    <location>
        <begin position="479"/>
        <end position="493"/>
    </location>
</feature>
<dbReference type="InterPro" id="IPR002713">
    <property type="entry name" value="FF_domain"/>
</dbReference>
<sequence length="501" mass="60715">MSDKNANSTTDMSEKERKEAFHRMLEEYEITSKMKWHEVEKIIKDDWRFGLCKNNGQRKQFLSEYQSRRVKFEQTEGRHREMAAKKEFREQLDKWLNAQKEEEAEAQKKEAEAVSTEVPTIIDEAKKPEEDSAAALMEDGSPLTFENVTFRDLAYAWRKKDFWKFAHEDDLDHIFQDFMDENENKMRDISRRDRIRKMDKLFLVYSKHPQVNRLTKSSEEKAKRRAERKHRDKFREMLVHDYMEQIHNGVSWFDLHKDLKDREAYIDLIGSRNSSQPYDIFNDISKEVRREARQRRAQLEMEKERQARSERAESQNDHGHKKPKNAFDVAAPTKKGVREASAEPKKESKDDRNDEVTEEASRKEEREKSPQSEKSPRKRARSEERDVERRSRDDHRRKRYEDDEEEYRRSSRRRRSDRDDDGERRVSRRRGRSEERSRSERRRSEDRNRSRERRRRRSSSGDRRRGTTSKSRAKRDESPSDDVSDISDREEEDDRKRRRER</sequence>
<evidence type="ECO:0000259" key="3">
    <source>
        <dbReference type="SMART" id="SM00441"/>
    </source>
</evidence>
<feature type="domain" description="FF" evidence="3">
    <location>
        <begin position="14"/>
        <end position="68"/>
    </location>
</feature>
<dbReference type="InterPro" id="IPR036517">
    <property type="entry name" value="FF_domain_sf"/>
</dbReference>
<dbReference type="EMBL" id="JABANP010000025">
    <property type="protein sequence ID" value="KAF4694996.1"/>
    <property type="molecule type" value="Genomic_DNA"/>
</dbReference>
<dbReference type="SMART" id="SM00441">
    <property type="entry name" value="FF"/>
    <property type="match status" value="2"/>
</dbReference>
<protein>
    <recommendedName>
        <fullName evidence="3">FF domain-containing protein</fullName>
    </recommendedName>
</protein>
<comment type="caution">
    <text evidence="4">The sequence shown here is derived from an EMBL/GenBank/DDBJ whole genome shotgun (WGS) entry which is preliminary data.</text>
</comment>
<dbReference type="Pfam" id="PF01846">
    <property type="entry name" value="FF"/>
    <property type="match status" value="1"/>
</dbReference>
<evidence type="ECO:0000256" key="1">
    <source>
        <dbReference type="SAM" id="Coils"/>
    </source>
</evidence>
<feature type="compositionally biased region" description="Basic and acidic residues" evidence="2">
    <location>
        <begin position="416"/>
        <end position="425"/>
    </location>
</feature>
<dbReference type="Gene3D" id="1.10.10.440">
    <property type="entry name" value="FF domain"/>
    <property type="match status" value="2"/>
</dbReference>
<feature type="compositionally biased region" description="Basic and acidic residues" evidence="2">
    <location>
        <begin position="336"/>
        <end position="394"/>
    </location>
</feature>
<feature type="coiled-coil region" evidence="1">
    <location>
        <begin position="85"/>
        <end position="117"/>
    </location>
</feature>
<evidence type="ECO:0000313" key="4">
    <source>
        <dbReference type="EMBL" id="KAF4694996.1"/>
    </source>
</evidence>
<dbReference type="SUPFAM" id="SSF81698">
    <property type="entry name" value="FF domain"/>
    <property type="match status" value="2"/>
</dbReference>